<gene>
    <name evidence="2" type="ORF">APZ42_001077</name>
</gene>
<dbReference type="EMBL" id="LRGB01005477">
    <property type="protein sequence ID" value="KZS02038.1"/>
    <property type="molecule type" value="Genomic_DNA"/>
</dbReference>
<accession>A0A164J6R3</accession>
<proteinExistence type="predicted"/>
<feature type="region of interest" description="Disordered" evidence="1">
    <location>
        <begin position="1"/>
        <end position="20"/>
    </location>
</feature>
<evidence type="ECO:0000313" key="2">
    <source>
        <dbReference type="EMBL" id="KZS02038.1"/>
    </source>
</evidence>
<evidence type="ECO:0000313" key="3">
    <source>
        <dbReference type="Proteomes" id="UP000076858"/>
    </source>
</evidence>
<organism evidence="2 3">
    <name type="scientific">Daphnia magna</name>
    <dbReference type="NCBI Taxonomy" id="35525"/>
    <lineage>
        <taxon>Eukaryota</taxon>
        <taxon>Metazoa</taxon>
        <taxon>Ecdysozoa</taxon>
        <taxon>Arthropoda</taxon>
        <taxon>Crustacea</taxon>
        <taxon>Branchiopoda</taxon>
        <taxon>Diplostraca</taxon>
        <taxon>Cladocera</taxon>
        <taxon>Anomopoda</taxon>
        <taxon>Daphniidae</taxon>
        <taxon>Daphnia</taxon>
    </lineage>
</organism>
<dbReference type="AlphaFoldDB" id="A0A164J6R3"/>
<dbReference type="GO" id="GO:0016874">
    <property type="term" value="F:ligase activity"/>
    <property type="evidence" value="ECO:0007669"/>
    <property type="project" value="UniProtKB-KW"/>
</dbReference>
<keyword evidence="2" id="KW-0436">Ligase</keyword>
<comment type="caution">
    <text evidence="2">The sequence shown here is derived from an EMBL/GenBank/DDBJ whole genome shotgun (WGS) entry which is preliminary data.</text>
</comment>
<protein>
    <submittedName>
        <fullName evidence="2">Putative Ubiquitin protein ligase</fullName>
    </submittedName>
</protein>
<feature type="compositionally biased region" description="Acidic residues" evidence="1">
    <location>
        <begin position="1"/>
        <end position="17"/>
    </location>
</feature>
<dbReference type="Proteomes" id="UP000076858">
    <property type="component" value="Unassembled WGS sequence"/>
</dbReference>
<name>A0A164J6R3_9CRUS</name>
<keyword evidence="3" id="KW-1185">Reference proteome</keyword>
<sequence length="45" mass="5226">MHSAEVEEDNDDSDEEDMKTNLFKAAEHDVLLLKSILFFNSQLQK</sequence>
<evidence type="ECO:0000256" key="1">
    <source>
        <dbReference type="SAM" id="MobiDB-lite"/>
    </source>
</evidence>
<reference evidence="2 3" key="1">
    <citation type="submission" date="2016-03" db="EMBL/GenBank/DDBJ databases">
        <title>EvidentialGene: Evidence-directed Construction of Genes on Genomes.</title>
        <authorList>
            <person name="Gilbert D.G."/>
            <person name="Choi J.-H."/>
            <person name="Mockaitis K."/>
            <person name="Colbourne J."/>
            <person name="Pfrender M."/>
        </authorList>
    </citation>
    <scope>NUCLEOTIDE SEQUENCE [LARGE SCALE GENOMIC DNA]</scope>
    <source>
        <strain evidence="2 3">Xinb3</strain>
        <tissue evidence="2">Complete organism</tissue>
    </source>
</reference>